<dbReference type="GO" id="GO:0008685">
    <property type="term" value="F:2-C-methyl-D-erythritol 2,4-cyclodiphosphate synthase activity"/>
    <property type="evidence" value="ECO:0007669"/>
    <property type="project" value="UniProtKB-EC"/>
</dbReference>
<dbReference type="HAMAP" id="MF_00107">
    <property type="entry name" value="IspF"/>
    <property type="match status" value="1"/>
</dbReference>
<keyword evidence="11" id="KW-0511">Multifunctional enzyme</keyword>
<dbReference type="InterPro" id="IPR034683">
    <property type="entry name" value="IspD/TarI"/>
</dbReference>
<dbReference type="InterPro" id="IPR029044">
    <property type="entry name" value="Nucleotide-diphossugar_trans"/>
</dbReference>
<dbReference type="PANTHER" id="PTHR43181">
    <property type="entry name" value="2-C-METHYL-D-ERYTHRITOL 2,4-CYCLODIPHOSPHATE SYNTHASE, CHLOROPLASTIC"/>
    <property type="match status" value="1"/>
</dbReference>
<proteinExistence type="inferred from homology"/>
<dbReference type="UniPathway" id="UPA00056">
    <property type="reaction ID" value="UER00093"/>
</dbReference>
<dbReference type="PANTHER" id="PTHR43181:SF1">
    <property type="entry name" value="2-C-METHYL-D-ERYTHRITOL 2,4-CYCLODIPHOSPHATE SYNTHASE, CHLOROPLASTIC"/>
    <property type="match status" value="1"/>
</dbReference>
<dbReference type="EC" id="4.6.1.12" evidence="13"/>
<evidence type="ECO:0000256" key="10">
    <source>
        <dbReference type="ARBA" id="ARBA00023239"/>
    </source>
</evidence>
<evidence type="ECO:0000256" key="9">
    <source>
        <dbReference type="ARBA" id="ARBA00023229"/>
    </source>
</evidence>
<dbReference type="HAMAP" id="MF_01520">
    <property type="entry name" value="IspDF"/>
    <property type="match status" value="1"/>
</dbReference>
<feature type="domain" description="2-C-methyl-D-erythritol 2,4-cyclodiphosphate synthase" evidence="12">
    <location>
        <begin position="233"/>
        <end position="384"/>
    </location>
</feature>
<name>A0A3B0UA39_9ZZZZ</name>
<dbReference type="EC" id="2.7.7.60" evidence="13"/>
<dbReference type="SUPFAM" id="SSF69765">
    <property type="entry name" value="IpsF-like"/>
    <property type="match status" value="1"/>
</dbReference>
<gene>
    <name evidence="13" type="ORF">MNBD_ALPHA09-516</name>
</gene>
<dbReference type="SUPFAM" id="SSF53448">
    <property type="entry name" value="Nucleotide-diphospho-sugar transferases"/>
    <property type="match status" value="1"/>
</dbReference>
<dbReference type="GO" id="GO:0016114">
    <property type="term" value="P:terpenoid biosynthetic process"/>
    <property type="evidence" value="ECO:0007669"/>
    <property type="project" value="InterPro"/>
</dbReference>
<accession>A0A3B0UA39</accession>
<dbReference type="HAMAP" id="MF_00108">
    <property type="entry name" value="IspD"/>
    <property type="match status" value="1"/>
</dbReference>
<dbReference type="InterPro" id="IPR018294">
    <property type="entry name" value="ISPD_synthase_CS"/>
</dbReference>
<dbReference type="CDD" id="cd00554">
    <property type="entry name" value="MECDP_synthase"/>
    <property type="match status" value="1"/>
</dbReference>
<evidence type="ECO:0000256" key="5">
    <source>
        <dbReference type="ARBA" id="ARBA00009789"/>
    </source>
</evidence>
<evidence type="ECO:0000256" key="4">
    <source>
        <dbReference type="ARBA" id="ARBA00004787"/>
    </source>
</evidence>
<evidence type="ECO:0000313" key="13">
    <source>
        <dbReference type="EMBL" id="VAW17564.1"/>
    </source>
</evidence>
<comment type="pathway">
    <text evidence="4">Isoprenoid biosynthesis; isopentenyl diphosphate biosynthesis via DXP pathway; isopentenyl diphosphate from 1-deoxy-D-xylulose 5-phosphate: step 2/6.</text>
</comment>
<reference evidence="13" key="1">
    <citation type="submission" date="2018-06" db="EMBL/GenBank/DDBJ databases">
        <authorList>
            <person name="Zhirakovskaya E."/>
        </authorList>
    </citation>
    <scope>NUCLEOTIDE SEQUENCE</scope>
</reference>
<keyword evidence="9" id="KW-0414">Isoprene biosynthesis</keyword>
<dbReference type="InterPro" id="IPR036571">
    <property type="entry name" value="MECDP_synthase_sf"/>
</dbReference>
<dbReference type="InterPro" id="IPR020555">
    <property type="entry name" value="MECDP_synthase_CS"/>
</dbReference>
<dbReference type="Gene3D" id="3.30.1330.50">
    <property type="entry name" value="2-C-methyl-D-erythritol 2,4-cyclodiphosphate synthase"/>
    <property type="match status" value="1"/>
</dbReference>
<organism evidence="13">
    <name type="scientific">hydrothermal vent metagenome</name>
    <dbReference type="NCBI Taxonomy" id="652676"/>
    <lineage>
        <taxon>unclassified sequences</taxon>
        <taxon>metagenomes</taxon>
        <taxon>ecological metagenomes</taxon>
    </lineage>
</organism>
<dbReference type="NCBIfam" id="NF006899">
    <property type="entry name" value="PRK09382.1"/>
    <property type="match status" value="1"/>
</dbReference>
<dbReference type="EMBL" id="UOEM01000105">
    <property type="protein sequence ID" value="VAW17564.1"/>
    <property type="molecule type" value="Genomic_DNA"/>
</dbReference>
<evidence type="ECO:0000256" key="8">
    <source>
        <dbReference type="ARBA" id="ARBA00022723"/>
    </source>
</evidence>
<comment type="cofactor">
    <cofactor evidence="2">
        <name>a divalent metal cation</name>
        <dbReference type="ChEBI" id="CHEBI:60240"/>
    </cofactor>
</comment>
<dbReference type="GO" id="GO:0046872">
    <property type="term" value="F:metal ion binding"/>
    <property type="evidence" value="ECO:0007669"/>
    <property type="project" value="UniProtKB-KW"/>
</dbReference>
<dbReference type="GO" id="GO:0019288">
    <property type="term" value="P:isopentenyl diphosphate biosynthetic process, methylerythritol 4-phosphate pathway"/>
    <property type="evidence" value="ECO:0007669"/>
    <property type="project" value="UniProtKB-UniPathway"/>
</dbReference>
<dbReference type="AlphaFoldDB" id="A0A3B0UA39"/>
<evidence type="ECO:0000256" key="3">
    <source>
        <dbReference type="ARBA" id="ARBA00004709"/>
    </source>
</evidence>
<dbReference type="InterPro" id="IPR001228">
    <property type="entry name" value="IspD"/>
</dbReference>
<comment type="catalytic activity">
    <reaction evidence="1">
        <text>4-CDP-2-C-methyl-D-erythritol 2-phosphate = 2-C-methyl-D-erythritol 2,4-cyclic diphosphate + CMP</text>
        <dbReference type="Rhea" id="RHEA:23864"/>
        <dbReference type="ChEBI" id="CHEBI:57919"/>
        <dbReference type="ChEBI" id="CHEBI:58483"/>
        <dbReference type="ChEBI" id="CHEBI:60377"/>
        <dbReference type="EC" id="4.6.1.12"/>
    </reaction>
</comment>
<keyword evidence="10 13" id="KW-0456">Lyase</keyword>
<dbReference type="GO" id="GO:0050518">
    <property type="term" value="F:2-C-methyl-D-erythritol 4-phosphate cytidylyltransferase activity"/>
    <property type="evidence" value="ECO:0007669"/>
    <property type="project" value="UniProtKB-EC"/>
</dbReference>
<evidence type="ECO:0000256" key="7">
    <source>
        <dbReference type="ARBA" id="ARBA00022695"/>
    </source>
</evidence>
<dbReference type="InterPro" id="IPR003526">
    <property type="entry name" value="MECDP_synthase"/>
</dbReference>
<dbReference type="Gene3D" id="3.90.550.10">
    <property type="entry name" value="Spore Coat Polysaccharide Biosynthesis Protein SpsA, Chain A"/>
    <property type="match status" value="1"/>
</dbReference>
<keyword evidence="8" id="KW-0479">Metal-binding</keyword>
<keyword evidence="7 13" id="KW-0548">Nucleotidyltransferase</keyword>
<dbReference type="Pfam" id="PF02542">
    <property type="entry name" value="YgbB"/>
    <property type="match status" value="1"/>
</dbReference>
<dbReference type="CDD" id="cd02516">
    <property type="entry name" value="CDP-ME_synthetase"/>
    <property type="match status" value="1"/>
</dbReference>
<dbReference type="FunFam" id="3.90.550.10:FF:000003">
    <property type="entry name" value="2-C-methyl-D-erythritol 4-phosphate cytidylyltransferase"/>
    <property type="match status" value="1"/>
</dbReference>
<dbReference type="NCBIfam" id="TIGR00151">
    <property type="entry name" value="ispF"/>
    <property type="match status" value="1"/>
</dbReference>
<evidence type="ECO:0000256" key="2">
    <source>
        <dbReference type="ARBA" id="ARBA00001968"/>
    </source>
</evidence>
<evidence type="ECO:0000259" key="12">
    <source>
        <dbReference type="Pfam" id="PF02542"/>
    </source>
</evidence>
<dbReference type="PROSITE" id="PS01350">
    <property type="entry name" value="ISPF"/>
    <property type="match status" value="1"/>
</dbReference>
<evidence type="ECO:0000256" key="11">
    <source>
        <dbReference type="ARBA" id="ARBA00023268"/>
    </source>
</evidence>
<keyword evidence="6 13" id="KW-0808">Transferase</keyword>
<dbReference type="InterPro" id="IPR026596">
    <property type="entry name" value="IspD/F"/>
</dbReference>
<evidence type="ECO:0000256" key="1">
    <source>
        <dbReference type="ARBA" id="ARBA00000200"/>
    </source>
</evidence>
<dbReference type="PROSITE" id="PS01295">
    <property type="entry name" value="ISPD"/>
    <property type="match status" value="1"/>
</dbReference>
<sequence>MALVVAAGQGRRAGGTVLKQYSPLGGEAVLTQTLRRLLAHPRIDAVRAVIAAGDEALYGEAVAMLARSEPRLLAPVTGGADRQASVHAGLSSLAKLNPAIVLIHDGVRPFASRDLIGRVIGATTADQGAIPAMPVVDTLKRLDNGHVGATVDREALRRVQTPQGFPFAPILAAHEAAAREGTSGLTDDAAIAARVLLPVKFVLGEEDNMKITLAGDLKRAERMVSPRPLLPHTGMGYDVHGFKAGTNVILCGVEIPFDRSLKGHSDADVAMHALADALYGALAEGDIGSHFPPSDPAWRGQASSVFLAHAIARVAARHGRIVHVDLTIICEAPKIGPHRDAMTAKLEALLGLGGHGVSIKATTTERLGFTGRGEGIAAQAVATVLLPDTEGLADG</sequence>
<evidence type="ECO:0000256" key="6">
    <source>
        <dbReference type="ARBA" id="ARBA00022679"/>
    </source>
</evidence>
<comment type="similarity">
    <text evidence="5">Belongs to the IspD/TarI cytidylyltransferase family. IspD subfamily.</text>
</comment>
<comment type="pathway">
    <text evidence="3">Isoprenoid biosynthesis; isopentenyl diphosphate biosynthesis via DXP pathway; isopentenyl diphosphate from 1-deoxy-D-xylulose 5-phosphate: step 4/6.</text>
</comment>
<dbReference type="Pfam" id="PF01128">
    <property type="entry name" value="IspD"/>
    <property type="match status" value="1"/>
</dbReference>
<protein>
    <submittedName>
        <fullName evidence="13">2-C-methyl-D-erythritol 4-phosphate cytidylyltransferase / 2-C-methyl-D-erythritol 2,4-cyclodiphosphate synthase</fullName>
        <ecNumber evidence="13">2.7.7.60</ecNumber>
        <ecNumber evidence="13">4.6.1.12</ecNumber>
    </submittedName>
</protein>
<dbReference type="NCBIfam" id="TIGR00453">
    <property type="entry name" value="ispD"/>
    <property type="match status" value="1"/>
</dbReference>